<accession>A0A3S3P6N7</accession>
<keyword evidence="2" id="KW-0645">Protease</keyword>
<dbReference type="GO" id="GO:0005576">
    <property type="term" value="C:extracellular region"/>
    <property type="evidence" value="ECO:0007669"/>
    <property type="project" value="TreeGrafter"/>
</dbReference>
<dbReference type="InterPro" id="IPR033121">
    <property type="entry name" value="PEPTIDASE_A1"/>
</dbReference>
<dbReference type="OrthoDB" id="1072226at2759"/>
<gene>
    <name evidence="6" type="ORF">CKAN_02399400</name>
</gene>
<dbReference type="Proteomes" id="UP000283530">
    <property type="component" value="Unassembled WGS sequence"/>
</dbReference>
<evidence type="ECO:0000259" key="5">
    <source>
        <dbReference type="PROSITE" id="PS51767"/>
    </source>
</evidence>
<keyword evidence="7" id="KW-1185">Reference proteome</keyword>
<dbReference type="AlphaFoldDB" id="A0A3S3P6N7"/>
<dbReference type="STRING" id="337451.A0A3S3P6N7"/>
<dbReference type="InterPro" id="IPR021109">
    <property type="entry name" value="Peptidase_aspartic_dom_sf"/>
</dbReference>
<evidence type="ECO:0000313" key="7">
    <source>
        <dbReference type="Proteomes" id="UP000283530"/>
    </source>
</evidence>
<organism evidence="6 7">
    <name type="scientific">Cinnamomum micranthum f. kanehirae</name>
    <dbReference type="NCBI Taxonomy" id="337451"/>
    <lineage>
        <taxon>Eukaryota</taxon>
        <taxon>Viridiplantae</taxon>
        <taxon>Streptophyta</taxon>
        <taxon>Embryophyta</taxon>
        <taxon>Tracheophyta</taxon>
        <taxon>Spermatophyta</taxon>
        <taxon>Magnoliopsida</taxon>
        <taxon>Magnoliidae</taxon>
        <taxon>Laurales</taxon>
        <taxon>Lauraceae</taxon>
        <taxon>Cinnamomum</taxon>
    </lineage>
</organism>
<dbReference type="InterPro" id="IPR032861">
    <property type="entry name" value="TAXi_N"/>
</dbReference>
<feature type="domain" description="Peptidase A1" evidence="5">
    <location>
        <begin position="98"/>
        <end position="441"/>
    </location>
</feature>
<dbReference type="EMBL" id="QPKB01000011">
    <property type="protein sequence ID" value="RWR94687.1"/>
    <property type="molecule type" value="Genomic_DNA"/>
</dbReference>
<dbReference type="PROSITE" id="PS51767">
    <property type="entry name" value="PEPTIDASE_A1"/>
    <property type="match status" value="1"/>
</dbReference>
<reference evidence="6 7" key="1">
    <citation type="journal article" date="2019" name="Nat. Plants">
        <title>Stout camphor tree genome fills gaps in understanding of flowering plant genome evolution.</title>
        <authorList>
            <person name="Chaw S.M."/>
            <person name="Liu Y.C."/>
            <person name="Wu Y.W."/>
            <person name="Wang H.Y."/>
            <person name="Lin C.I."/>
            <person name="Wu C.S."/>
            <person name="Ke H.M."/>
            <person name="Chang L.Y."/>
            <person name="Hsu C.Y."/>
            <person name="Yang H.T."/>
            <person name="Sudianto E."/>
            <person name="Hsu M.H."/>
            <person name="Wu K.P."/>
            <person name="Wang L.N."/>
            <person name="Leebens-Mack J.H."/>
            <person name="Tsai I.J."/>
        </authorList>
    </citation>
    <scope>NUCLEOTIDE SEQUENCE [LARGE SCALE GENOMIC DNA]</scope>
    <source>
        <strain evidence="7">cv. Chaw 1501</strain>
        <tissue evidence="6">Young leaves</tissue>
    </source>
</reference>
<proteinExistence type="inferred from homology"/>
<name>A0A3S3P6N7_9MAGN</name>
<dbReference type="GO" id="GO:0008233">
    <property type="term" value="F:peptidase activity"/>
    <property type="evidence" value="ECO:0007669"/>
    <property type="project" value="UniProtKB-KW"/>
</dbReference>
<evidence type="ECO:0000256" key="4">
    <source>
        <dbReference type="SAM" id="SignalP"/>
    </source>
</evidence>
<dbReference type="Gene3D" id="2.40.70.10">
    <property type="entry name" value="Acid Proteases"/>
    <property type="match status" value="2"/>
</dbReference>
<keyword evidence="3" id="KW-0378">Hydrolase</keyword>
<dbReference type="InterPro" id="IPR032799">
    <property type="entry name" value="TAXi_C"/>
</dbReference>
<dbReference type="Pfam" id="PF14543">
    <property type="entry name" value="TAXi_N"/>
    <property type="match status" value="1"/>
</dbReference>
<evidence type="ECO:0000256" key="2">
    <source>
        <dbReference type="ARBA" id="ARBA00022670"/>
    </source>
</evidence>
<dbReference type="GO" id="GO:0006508">
    <property type="term" value="P:proteolysis"/>
    <property type="evidence" value="ECO:0007669"/>
    <property type="project" value="UniProtKB-KW"/>
</dbReference>
<evidence type="ECO:0000256" key="1">
    <source>
        <dbReference type="ARBA" id="ARBA00007447"/>
    </source>
</evidence>
<dbReference type="PANTHER" id="PTHR47967:SF123">
    <property type="entry name" value="ASPARTIC PROTEINASE NEPENTHESIN-1-LIKE"/>
    <property type="match status" value="1"/>
</dbReference>
<dbReference type="Pfam" id="PF14541">
    <property type="entry name" value="TAXi_C"/>
    <property type="match status" value="1"/>
</dbReference>
<protein>
    <submittedName>
        <fullName evidence="6">Aspartic proteinase nepenthesin-1-like protein</fullName>
    </submittedName>
</protein>
<evidence type="ECO:0000256" key="3">
    <source>
        <dbReference type="ARBA" id="ARBA00022801"/>
    </source>
</evidence>
<evidence type="ECO:0000313" key="6">
    <source>
        <dbReference type="EMBL" id="RWR94687.1"/>
    </source>
</evidence>
<keyword evidence="4" id="KW-0732">Signal</keyword>
<feature type="signal peptide" evidence="4">
    <location>
        <begin position="1"/>
        <end position="29"/>
    </location>
</feature>
<comment type="caution">
    <text evidence="6">The sequence shown here is derived from an EMBL/GenBank/DDBJ whole genome shotgun (WGS) entry which is preliminary data.</text>
</comment>
<dbReference type="SUPFAM" id="SSF50630">
    <property type="entry name" value="Acid proteases"/>
    <property type="match status" value="1"/>
</dbReference>
<sequence length="449" mass="49806">MAQDAPSNATFSFLVCLCLLVSFMVSINALSFKLIHRDSVHSPLYPGRNLSDIEIVQRGMEISRARMSYLGSIISKATNGSIHPDVITPPIGNHMFLYMVDIAFGSPSKIQHLVMDTGSFPTWMQCQPCIRCYPQAYKIFEPAMSSTYSKLPCNHPLCFGSGFSCSGNDCVYTFIYGTPSQTKGVFSSETITSTAGRSLETVSNVAFGCSNDNVDFPFDDSNLLGGLLGLGYGAQSILSQLGPNARGRFSYCLQGFQSTLHSYLRFGSDAIINGQYQVTPLMRIASVSPLYYLYLNDISIGNHRMGFSPGLFIAKEDGSGGAIIDSGSSWGWLHPFAYNEIERVLVLYFGQYSLERFYGYALGLNLCYIYREDFKDYPSMTYHLKDADLVLPPENAFFISQAEGFFCFASNPNVQHTVVGAWQQHNMRFVFDAANNQLLFEPEDCSINP</sequence>
<dbReference type="InterPro" id="IPR051708">
    <property type="entry name" value="Plant_Aspart_Prot_A1"/>
</dbReference>
<comment type="similarity">
    <text evidence="1">Belongs to the peptidase A1 family.</text>
</comment>
<dbReference type="PANTHER" id="PTHR47967">
    <property type="entry name" value="OS07G0603500 PROTEIN-RELATED"/>
    <property type="match status" value="1"/>
</dbReference>
<feature type="chain" id="PRO_5018690134" evidence="4">
    <location>
        <begin position="30"/>
        <end position="449"/>
    </location>
</feature>